<accession>A0ABC9YAQ5</accession>
<organism evidence="4 5">
    <name type="scientific">Grus japonensis</name>
    <name type="common">Japanese crane</name>
    <name type="synonym">Red-crowned crane</name>
    <dbReference type="NCBI Taxonomy" id="30415"/>
    <lineage>
        <taxon>Eukaryota</taxon>
        <taxon>Metazoa</taxon>
        <taxon>Chordata</taxon>
        <taxon>Craniata</taxon>
        <taxon>Vertebrata</taxon>
        <taxon>Euteleostomi</taxon>
        <taxon>Archelosauria</taxon>
        <taxon>Archosauria</taxon>
        <taxon>Dinosauria</taxon>
        <taxon>Saurischia</taxon>
        <taxon>Theropoda</taxon>
        <taxon>Coelurosauria</taxon>
        <taxon>Aves</taxon>
        <taxon>Neognathae</taxon>
        <taxon>Neoaves</taxon>
        <taxon>Gruiformes</taxon>
        <taxon>Gruidae</taxon>
        <taxon>Grus</taxon>
    </lineage>
</organism>
<sequence length="175" mass="18626">MGAAEGLAEWRKREGDNGRDYWGAGGATAVFGKVTGKALRRPRHLRGRGGTGHPAGCKSFPDLVSVVKRDCDNSMLASFNCLLFLQCLAFRDLSPQAPMLFLVAPKEPIIRLSEAEDSGESLLGHLMIVGKKRAAHLGGLTNGFRMVVDEGPEGGQSVLSRTSTYSGWPSVGLAA</sequence>
<name>A0ABC9YAQ5_GRUJA</name>
<dbReference type="InterPro" id="IPR011146">
    <property type="entry name" value="HIT-like"/>
</dbReference>
<dbReference type="InterPro" id="IPR036265">
    <property type="entry name" value="HIT-like_sf"/>
</dbReference>
<evidence type="ECO:0000256" key="1">
    <source>
        <dbReference type="ARBA" id="ARBA00024472"/>
    </source>
</evidence>
<evidence type="ECO:0000313" key="4">
    <source>
        <dbReference type="EMBL" id="GAB0206370.1"/>
    </source>
</evidence>
<dbReference type="EMBL" id="BAAFJT010000067">
    <property type="protein sequence ID" value="GAB0206370.1"/>
    <property type="molecule type" value="Genomic_DNA"/>
</dbReference>
<feature type="domain" description="HIT" evidence="3">
    <location>
        <begin position="86"/>
        <end position="158"/>
    </location>
</feature>
<evidence type="ECO:0000313" key="5">
    <source>
        <dbReference type="Proteomes" id="UP001623348"/>
    </source>
</evidence>
<dbReference type="InterPro" id="IPR001310">
    <property type="entry name" value="Histidine_triad_HIT"/>
</dbReference>
<reference evidence="4 5" key="1">
    <citation type="submission" date="2024-06" db="EMBL/GenBank/DDBJ databases">
        <title>The draft genome of Grus japonensis, version 3.</title>
        <authorList>
            <person name="Nabeshima K."/>
            <person name="Suzuki S."/>
            <person name="Onuma M."/>
        </authorList>
    </citation>
    <scope>NUCLEOTIDE SEQUENCE [LARGE SCALE GENOMIC DNA]</scope>
    <source>
        <strain evidence="4 5">451A</strain>
    </source>
</reference>
<comment type="caution">
    <text evidence="4">The sequence shown here is derived from an EMBL/GenBank/DDBJ whole genome shotgun (WGS) entry which is preliminary data.</text>
</comment>
<dbReference type="Pfam" id="PF01230">
    <property type="entry name" value="HIT"/>
    <property type="match status" value="1"/>
</dbReference>
<dbReference type="PANTHER" id="PTHR23089">
    <property type="entry name" value="HISTIDINE TRIAD HIT PROTEIN"/>
    <property type="match status" value="1"/>
</dbReference>
<dbReference type="SUPFAM" id="SSF54197">
    <property type="entry name" value="HIT-like"/>
    <property type="match status" value="1"/>
</dbReference>
<dbReference type="Proteomes" id="UP001623348">
    <property type="component" value="Unassembled WGS sequence"/>
</dbReference>
<protein>
    <submittedName>
        <fullName evidence="4">HIT-like protein CPn_0488/CP_0266/CPj0488/CpB0508</fullName>
    </submittedName>
</protein>
<dbReference type="AlphaFoldDB" id="A0ABC9YAQ5"/>
<gene>
    <name evidence="4" type="ORF">GRJ2_003102600</name>
</gene>
<proteinExistence type="inferred from homology"/>
<evidence type="ECO:0000259" key="3">
    <source>
        <dbReference type="Pfam" id="PF01230"/>
    </source>
</evidence>
<comment type="similarity">
    <text evidence="2">Belongs to the HINT family.</text>
</comment>
<dbReference type="Gene3D" id="3.30.428.10">
    <property type="entry name" value="HIT-like"/>
    <property type="match status" value="1"/>
</dbReference>
<comment type="catalytic activity">
    <reaction evidence="1">
        <text>adenosine 5'-phosphoramidate + H2O = NH4(+) + AMP</text>
        <dbReference type="Rhea" id="RHEA:67916"/>
        <dbReference type="ChEBI" id="CHEBI:15377"/>
        <dbReference type="ChEBI" id="CHEBI:28938"/>
        <dbReference type="ChEBI" id="CHEBI:57890"/>
        <dbReference type="ChEBI" id="CHEBI:456215"/>
    </reaction>
</comment>
<evidence type="ECO:0000256" key="2">
    <source>
        <dbReference type="ARBA" id="ARBA00025764"/>
    </source>
</evidence>
<keyword evidence="5" id="KW-1185">Reference proteome</keyword>